<comment type="caution">
    <text evidence="3">The sequence shown here is derived from an EMBL/GenBank/DDBJ whole genome shotgun (WGS) entry which is preliminary data.</text>
</comment>
<name>A0A414ZT45_BACFG</name>
<reference evidence="5 6" key="1">
    <citation type="journal article" date="2019" name="Nat. Med.">
        <title>A library of human gut bacterial isolates paired with longitudinal multiomics data enables mechanistic microbiome research.</title>
        <authorList>
            <person name="Poyet M."/>
            <person name="Groussin M."/>
            <person name="Gibbons S.M."/>
            <person name="Avila-Pacheco J."/>
            <person name="Jiang X."/>
            <person name="Kearney S.M."/>
            <person name="Perrotta A.R."/>
            <person name="Berdy B."/>
            <person name="Zhao S."/>
            <person name="Lieberman T.D."/>
            <person name="Swanson P.K."/>
            <person name="Smith M."/>
            <person name="Roesemann S."/>
            <person name="Alexander J.E."/>
            <person name="Rich S.A."/>
            <person name="Livny J."/>
            <person name="Vlamakis H."/>
            <person name="Clish C."/>
            <person name="Bullock K."/>
            <person name="Deik A."/>
            <person name="Scott J."/>
            <person name="Pierce K.A."/>
            <person name="Xavier R.J."/>
            <person name="Alm E.J."/>
        </authorList>
    </citation>
    <scope>NUCLEOTIDE SEQUENCE [LARGE SCALE GENOMIC DNA]</scope>
    <source>
        <strain evidence="1 6">BIOML-A106</strain>
        <strain evidence="2 5">BIOML-A46</strain>
    </source>
</reference>
<organism evidence="3 4">
    <name type="scientific">Bacteroides fragilis</name>
    <dbReference type="NCBI Taxonomy" id="817"/>
    <lineage>
        <taxon>Bacteria</taxon>
        <taxon>Pseudomonadati</taxon>
        <taxon>Bacteroidota</taxon>
        <taxon>Bacteroidia</taxon>
        <taxon>Bacteroidales</taxon>
        <taxon>Bacteroidaceae</taxon>
        <taxon>Bacteroides</taxon>
    </lineage>
</organism>
<evidence type="ECO:0000313" key="4">
    <source>
        <dbReference type="Proteomes" id="UP000318041"/>
    </source>
</evidence>
<evidence type="ECO:0000313" key="1">
    <source>
        <dbReference type="EMBL" id="KAA4748531.1"/>
    </source>
</evidence>
<dbReference type="Proteomes" id="UP000460666">
    <property type="component" value="Unassembled WGS sequence"/>
</dbReference>
<evidence type="ECO:0000313" key="5">
    <source>
        <dbReference type="Proteomes" id="UP000460666"/>
    </source>
</evidence>
<gene>
    <name evidence="2" type="ORF">F2Z89_21740</name>
    <name evidence="1" type="ORF">F3B44_20395</name>
    <name evidence="3" type="ORF">FSA08_23545</name>
</gene>
<evidence type="ECO:0000313" key="3">
    <source>
        <dbReference type="EMBL" id="TWV67146.1"/>
    </source>
</evidence>
<dbReference type="Proteomes" id="UP000479773">
    <property type="component" value="Unassembled WGS sequence"/>
</dbReference>
<dbReference type="AlphaFoldDB" id="A0A414ZT45"/>
<proteinExistence type="predicted"/>
<dbReference type="Proteomes" id="UP000318041">
    <property type="component" value="Unassembled WGS sequence"/>
</dbReference>
<dbReference type="EMBL" id="VOHY01000029">
    <property type="protein sequence ID" value="TWV67146.1"/>
    <property type="molecule type" value="Genomic_DNA"/>
</dbReference>
<evidence type="ECO:0000313" key="6">
    <source>
        <dbReference type="Proteomes" id="UP000479773"/>
    </source>
</evidence>
<evidence type="ECO:0000313" key="2">
    <source>
        <dbReference type="EMBL" id="KAA4991218.1"/>
    </source>
</evidence>
<reference evidence="3 4" key="2">
    <citation type="submission" date="2019-08" db="EMBL/GenBank/DDBJ databases">
        <title>Genome sequencing of Bacteroides fragilis Sample_iSURF_9.</title>
        <authorList>
            <person name="Chandler J.E."/>
            <person name="Ruoff K.L."/>
            <person name="Price C.E."/>
            <person name="Valls R.A."/>
            <person name="O'Toole G.A."/>
        </authorList>
    </citation>
    <scope>NUCLEOTIDE SEQUENCE [LARGE SCALE GENOMIC DNA]</scope>
    <source>
        <strain evidence="3 4">CFPLTA004_1B</strain>
    </source>
</reference>
<dbReference type="EMBL" id="VWEQ01000024">
    <property type="protein sequence ID" value="KAA4748531.1"/>
    <property type="molecule type" value="Genomic_DNA"/>
</dbReference>
<sequence length="54" mass="6050">MVGLSMCQIDNRNPLFLVFSGHNPVKSIKTAYRQISIHGFDLVSSLMEIKGKEV</sequence>
<accession>A0A414ZT45</accession>
<protein>
    <submittedName>
        <fullName evidence="3">Uncharacterized protein</fullName>
    </submittedName>
</protein>
<dbReference type="EMBL" id="VWCJ01000026">
    <property type="protein sequence ID" value="KAA4991218.1"/>
    <property type="molecule type" value="Genomic_DNA"/>
</dbReference>